<dbReference type="STRING" id="3760.A0A251PTA8"/>
<gene>
    <name evidence="1" type="ORF">PRUPE_3G009200</name>
</gene>
<dbReference type="EMBL" id="CM007653">
    <property type="protein sequence ID" value="ONI14797.1"/>
    <property type="molecule type" value="Genomic_DNA"/>
</dbReference>
<dbReference type="Proteomes" id="UP000006882">
    <property type="component" value="Chromosome G3"/>
</dbReference>
<sequence length="170" mass="18048">MLQHFPWVIGHKGLKRGSPPWMALQDRDAMNHSFNFSSSGPTEIPMVGIPKEVGRGGWGILSGSGVHHASSDATLFSSSLPVLPHPKLNTEHGCQSIDDLSTGLNKLGHNLEGNDTLEDIETHAIGSLLPGDEEELLAGIADDLDLSGLPGSLEDLEEYDLFGSGGGMEL</sequence>
<reference evidence="1 2" key="1">
    <citation type="journal article" date="2013" name="Nat. Genet.">
        <title>The high-quality draft genome of peach (Prunus persica) identifies unique patterns of genetic diversity, domestication and genome evolution.</title>
        <authorList>
            <consortium name="International Peach Genome Initiative"/>
            <person name="Verde I."/>
            <person name="Abbott A.G."/>
            <person name="Scalabrin S."/>
            <person name="Jung S."/>
            <person name="Shu S."/>
            <person name="Marroni F."/>
            <person name="Zhebentyayeva T."/>
            <person name="Dettori M.T."/>
            <person name="Grimwood J."/>
            <person name="Cattonaro F."/>
            <person name="Zuccolo A."/>
            <person name="Rossini L."/>
            <person name="Jenkins J."/>
            <person name="Vendramin E."/>
            <person name="Meisel L.A."/>
            <person name="Decroocq V."/>
            <person name="Sosinski B."/>
            <person name="Prochnik S."/>
            <person name="Mitros T."/>
            <person name="Policriti A."/>
            <person name="Cipriani G."/>
            <person name="Dondini L."/>
            <person name="Ficklin S."/>
            <person name="Goodstein D.M."/>
            <person name="Xuan P."/>
            <person name="Del Fabbro C."/>
            <person name="Aramini V."/>
            <person name="Copetti D."/>
            <person name="Gonzalez S."/>
            <person name="Horner D.S."/>
            <person name="Falchi R."/>
            <person name="Lucas S."/>
            <person name="Mica E."/>
            <person name="Maldonado J."/>
            <person name="Lazzari B."/>
            <person name="Bielenberg D."/>
            <person name="Pirona R."/>
            <person name="Miculan M."/>
            <person name="Barakat A."/>
            <person name="Testolin R."/>
            <person name="Stella A."/>
            <person name="Tartarini S."/>
            <person name="Tonutti P."/>
            <person name="Arus P."/>
            <person name="Orellana A."/>
            <person name="Wells C."/>
            <person name="Main D."/>
            <person name="Vizzotto G."/>
            <person name="Silva H."/>
            <person name="Salamini F."/>
            <person name="Schmutz J."/>
            <person name="Morgante M."/>
            <person name="Rokhsar D.S."/>
        </authorList>
    </citation>
    <scope>NUCLEOTIDE SEQUENCE [LARGE SCALE GENOMIC DNA]</scope>
    <source>
        <strain evidence="2">cv. Nemared</strain>
    </source>
</reference>
<dbReference type="AlphaFoldDB" id="A0A251PTA8"/>
<keyword evidence="2" id="KW-1185">Reference proteome</keyword>
<name>A0A251PTA8_PRUPE</name>
<proteinExistence type="predicted"/>
<organism evidence="1 2">
    <name type="scientific">Prunus persica</name>
    <name type="common">Peach</name>
    <name type="synonym">Amygdalus persica</name>
    <dbReference type="NCBI Taxonomy" id="3760"/>
    <lineage>
        <taxon>Eukaryota</taxon>
        <taxon>Viridiplantae</taxon>
        <taxon>Streptophyta</taxon>
        <taxon>Embryophyta</taxon>
        <taxon>Tracheophyta</taxon>
        <taxon>Spermatophyta</taxon>
        <taxon>Magnoliopsida</taxon>
        <taxon>eudicotyledons</taxon>
        <taxon>Gunneridae</taxon>
        <taxon>Pentapetalae</taxon>
        <taxon>rosids</taxon>
        <taxon>fabids</taxon>
        <taxon>Rosales</taxon>
        <taxon>Rosaceae</taxon>
        <taxon>Amygdaloideae</taxon>
        <taxon>Amygdaleae</taxon>
        <taxon>Prunus</taxon>
    </lineage>
</organism>
<protein>
    <submittedName>
        <fullName evidence="1">Uncharacterized protein</fullName>
    </submittedName>
</protein>
<accession>A0A251PTA8</accession>
<evidence type="ECO:0000313" key="2">
    <source>
        <dbReference type="Proteomes" id="UP000006882"/>
    </source>
</evidence>
<evidence type="ECO:0000313" key="1">
    <source>
        <dbReference type="EMBL" id="ONI14797.1"/>
    </source>
</evidence>
<dbReference type="Gramene" id="ONI14797">
    <property type="protein sequence ID" value="ONI14797"/>
    <property type="gene ID" value="PRUPE_3G009200"/>
</dbReference>